<protein>
    <submittedName>
        <fullName evidence="2">Uncharacterized protein</fullName>
    </submittedName>
</protein>
<dbReference type="EMBL" id="MU006780">
    <property type="protein sequence ID" value="KAF2643332.1"/>
    <property type="molecule type" value="Genomic_DNA"/>
</dbReference>
<organism evidence="2 3">
    <name type="scientific">Massarina eburnea CBS 473.64</name>
    <dbReference type="NCBI Taxonomy" id="1395130"/>
    <lineage>
        <taxon>Eukaryota</taxon>
        <taxon>Fungi</taxon>
        <taxon>Dikarya</taxon>
        <taxon>Ascomycota</taxon>
        <taxon>Pezizomycotina</taxon>
        <taxon>Dothideomycetes</taxon>
        <taxon>Pleosporomycetidae</taxon>
        <taxon>Pleosporales</taxon>
        <taxon>Massarineae</taxon>
        <taxon>Massarinaceae</taxon>
        <taxon>Massarina</taxon>
    </lineage>
</organism>
<accession>A0A6A6S7Z1</accession>
<gene>
    <name evidence="2" type="ORF">P280DRAFT_249958</name>
</gene>
<evidence type="ECO:0000313" key="3">
    <source>
        <dbReference type="Proteomes" id="UP000799753"/>
    </source>
</evidence>
<dbReference type="Proteomes" id="UP000799753">
    <property type="component" value="Unassembled WGS sequence"/>
</dbReference>
<name>A0A6A6S7Z1_9PLEO</name>
<feature type="region of interest" description="Disordered" evidence="1">
    <location>
        <begin position="127"/>
        <end position="154"/>
    </location>
</feature>
<reference evidence="2" key="1">
    <citation type="journal article" date="2020" name="Stud. Mycol.">
        <title>101 Dothideomycetes genomes: a test case for predicting lifestyles and emergence of pathogens.</title>
        <authorList>
            <person name="Haridas S."/>
            <person name="Albert R."/>
            <person name="Binder M."/>
            <person name="Bloem J."/>
            <person name="Labutti K."/>
            <person name="Salamov A."/>
            <person name="Andreopoulos B."/>
            <person name="Baker S."/>
            <person name="Barry K."/>
            <person name="Bills G."/>
            <person name="Bluhm B."/>
            <person name="Cannon C."/>
            <person name="Castanera R."/>
            <person name="Culley D."/>
            <person name="Daum C."/>
            <person name="Ezra D."/>
            <person name="Gonzalez J."/>
            <person name="Henrissat B."/>
            <person name="Kuo A."/>
            <person name="Liang C."/>
            <person name="Lipzen A."/>
            <person name="Lutzoni F."/>
            <person name="Magnuson J."/>
            <person name="Mondo S."/>
            <person name="Nolan M."/>
            <person name="Ohm R."/>
            <person name="Pangilinan J."/>
            <person name="Park H.-J."/>
            <person name="Ramirez L."/>
            <person name="Alfaro M."/>
            <person name="Sun H."/>
            <person name="Tritt A."/>
            <person name="Yoshinaga Y."/>
            <person name="Zwiers L.-H."/>
            <person name="Turgeon B."/>
            <person name="Goodwin S."/>
            <person name="Spatafora J."/>
            <person name="Crous P."/>
            <person name="Grigoriev I."/>
        </authorList>
    </citation>
    <scope>NUCLEOTIDE SEQUENCE</scope>
    <source>
        <strain evidence="2">CBS 473.64</strain>
    </source>
</reference>
<evidence type="ECO:0000256" key="1">
    <source>
        <dbReference type="SAM" id="MobiDB-lite"/>
    </source>
</evidence>
<keyword evidence="3" id="KW-1185">Reference proteome</keyword>
<feature type="compositionally biased region" description="Basic residues" evidence="1">
    <location>
        <begin position="141"/>
        <end position="154"/>
    </location>
</feature>
<proteinExistence type="predicted"/>
<dbReference type="AlphaFoldDB" id="A0A6A6S7Z1"/>
<evidence type="ECO:0000313" key="2">
    <source>
        <dbReference type="EMBL" id="KAF2643332.1"/>
    </source>
</evidence>
<sequence>MYDTFILYISQVTISFSLQTSFELQNVHISPPKSLAYHSHYTPNEKKQIIYHNFPHCYLHYPRIPTFEKRSQSTNGSHNNICAIPKPFPLCPRAQSHIPTLRHIHLRTIFRTHVPCLNRHLDDGLRASNRDQAMSPTLTRFPKKKKKKRSRSRRSISCLLKALARCRRVELGSLGAREAV</sequence>